<sequence length="77" mass="9035">MLTLVFFYSLHKFFQIMFTSTQIKPFLLISCNQNNIHTTQTIAKQISIAECFTNITTFHQLFSSLIMTYSSKQLKFN</sequence>
<dbReference type="EMBL" id="KQ420477">
    <property type="protein sequence ID" value="KOF80151.1"/>
    <property type="molecule type" value="Genomic_DNA"/>
</dbReference>
<accession>A0A0L8GSY1</accession>
<proteinExistence type="predicted"/>
<organism evidence="1">
    <name type="scientific">Octopus bimaculoides</name>
    <name type="common">California two-spotted octopus</name>
    <dbReference type="NCBI Taxonomy" id="37653"/>
    <lineage>
        <taxon>Eukaryota</taxon>
        <taxon>Metazoa</taxon>
        <taxon>Spiralia</taxon>
        <taxon>Lophotrochozoa</taxon>
        <taxon>Mollusca</taxon>
        <taxon>Cephalopoda</taxon>
        <taxon>Coleoidea</taxon>
        <taxon>Octopodiformes</taxon>
        <taxon>Octopoda</taxon>
        <taxon>Incirrata</taxon>
        <taxon>Octopodidae</taxon>
        <taxon>Octopus</taxon>
    </lineage>
</organism>
<dbReference type="AlphaFoldDB" id="A0A0L8GSY1"/>
<reference evidence="1" key="1">
    <citation type="submission" date="2015-07" db="EMBL/GenBank/DDBJ databases">
        <title>MeaNS - Measles Nucleotide Surveillance Program.</title>
        <authorList>
            <person name="Tran T."/>
            <person name="Druce J."/>
        </authorList>
    </citation>
    <scope>NUCLEOTIDE SEQUENCE</scope>
    <source>
        <strain evidence="1">UCB-OBI-ISO-001</strain>
        <tissue evidence="1">Gonad</tissue>
    </source>
</reference>
<name>A0A0L8GSY1_OCTBM</name>
<gene>
    <name evidence="1" type="ORF">OCBIM_22028359mg</name>
</gene>
<evidence type="ECO:0000313" key="1">
    <source>
        <dbReference type="EMBL" id="KOF80151.1"/>
    </source>
</evidence>
<protein>
    <submittedName>
        <fullName evidence="1">Uncharacterized protein</fullName>
    </submittedName>
</protein>